<feature type="transmembrane region" description="Helical" evidence="2">
    <location>
        <begin position="888"/>
        <end position="916"/>
    </location>
</feature>
<feature type="transmembrane region" description="Helical" evidence="2">
    <location>
        <begin position="942"/>
        <end position="960"/>
    </location>
</feature>
<dbReference type="Proteomes" id="UP001153069">
    <property type="component" value="Unassembled WGS sequence"/>
</dbReference>
<dbReference type="EMBL" id="CAICTM010001231">
    <property type="protein sequence ID" value="CAB9521792.1"/>
    <property type="molecule type" value="Genomic_DNA"/>
</dbReference>
<evidence type="ECO:0000256" key="1">
    <source>
        <dbReference type="SAM" id="MobiDB-lite"/>
    </source>
</evidence>
<keyword evidence="2" id="KW-1133">Transmembrane helix</keyword>
<protein>
    <submittedName>
        <fullName evidence="4">Protease</fullName>
    </submittedName>
</protein>
<dbReference type="GO" id="GO:0005227">
    <property type="term" value="F:calcium-activated cation channel activity"/>
    <property type="evidence" value="ECO:0007669"/>
    <property type="project" value="InterPro"/>
</dbReference>
<keyword evidence="2" id="KW-0812">Transmembrane</keyword>
<dbReference type="PANTHER" id="PTHR13018">
    <property type="entry name" value="PROBABLE MEMBRANE PROTEIN DUF221-RELATED"/>
    <property type="match status" value="1"/>
</dbReference>
<dbReference type="Pfam" id="PF04547">
    <property type="entry name" value="Anoctamin"/>
    <property type="match status" value="1"/>
</dbReference>
<gene>
    <name evidence="4" type="ORF">SEMRO_1233_G254790.1</name>
</gene>
<evidence type="ECO:0000256" key="2">
    <source>
        <dbReference type="SAM" id="Phobius"/>
    </source>
</evidence>
<feature type="transmembrane region" description="Helical" evidence="2">
    <location>
        <begin position="756"/>
        <end position="777"/>
    </location>
</feature>
<evidence type="ECO:0000313" key="4">
    <source>
        <dbReference type="EMBL" id="CAB9521792.1"/>
    </source>
</evidence>
<dbReference type="PANTHER" id="PTHR13018:SF135">
    <property type="entry name" value="CSC1_OSCA1-LIKE 7TM REGION DOMAIN-CONTAINING PROTEIN"/>
    <property type="match status" value="1"/>
</dbReference>
<feature type="transmembrane region" description="Helical" evidence="2">
    <location>
        <begin position="798"/>
        <end position="815"/>
    </location>
</feature>
<feature type="region of interest" description="Disordered" evidence="1">
    <location>
        <begin position="1"/>
        <end position="123"/>
    </location>
</feature>
<evidence type="ECO:0000259" key="3">
    <source>
        <dbReference type="Pfam" id="PF04547"/>
    </source>
</evidence>
<feature type="domain" description="Anoctamin transmembrane" evidence="3">
    <location>
        <begin position="724"/>
        <end position="932"/>
    </location>
</feature>
<dbReference type="InterPro" id="IPR045122">
    <property type="entry name" value="Csc1-like"/>
</dbReference>
<name>A0A9N8EIN2_9STRA</name>
<dbReference type="GO" id="GO:0006508">
    <property type="term" value="P:proteolysis"/>
    <property type="evidence" value="ECO:0007669"/>
    <property type="project" value="UniProtKB-KW"/>
</dbReference>
<feature type="transmembrane region" description="Helical" evidence="2">
    <location>
        <begin position="492"/>
        <end position="512"/>
    </location>
</feature>
<dbReference type="OrthoDB" id="197892at2759"/>
<keyword evidence="4" id="KW-0645">Protease</keyword>
<feature type="compositionally biased region" description="Polar residues" evidence="1">
    <location>
        <begin position="37"/>
        <end position="77"/>
    </location>
</feature>
<reference evidence="4" key="1">
    <citation type="submission" date="2020-06" db="EMBL/GenBank/DDBJ databases">
        <authorList>
            <consortium name="Plant Systems Biology data submission"/>
        </authorList>
    </citation>
    <scope>NUCLEOTIDE SEQUENCE</scope>
    <source>
        <strain evidence="4">D6</strain>
    </source>
</reference>
<keyword evidence="4" id="KW-0378">Hydrolase</keyword>
<accession>A0A9N8EIN2</accession>
<organism evidence="4 5">
    <name type="scientific">Seminavis robusta</name>
    <dbReference type="NCBI Taxonomy" id="568900"/>
    <lineage>
        <taxon>Eukaryota</taxon>
        <taxon>Sar</taxon>
        <taxon>Stramenopiles</taxon>
        <taxon>Ochrophyta</taxon>
        <taxon>Bacillariophyta</taxon>
        <taxon>Bacillariophyceae</taxon>
        <taxon>Bacillariophycidae</taxon>
        <taxon>Naviculales</taxon>
        <taxon>Naviculaceae</taxon>
        <taxon>Seminavis</taxon>
    </lineage>
</organism>
<dbReference type="InterPro" id="IPR049452">
    <property type="entry name" value="Anoctamin_TM"/>
</dbReference>
<keyword evidence="5" id="KW-1185">Reference proteome</keyword>
<proteinExistence type="predicted"/>
<sequence length="1212" mass="137499">MPQQRNWATETPKATNRLKAKFGAKKPGLPIGDGPGYSQTGTPRQTNRNRGLTGSGTARGSNNRGLYGSSTSSNGFSVNDAEEDEYASEIDFSESNVSDSEASESEASERFDDEYDASGRQSYTSNSVIEFTGMEEVQNAERKRQAAAMGTSTGSPQAPNRPGGDDLLRQYMGVLHGSGRGPAGMASSRDNSTRSREDDSSLNGMEGKISKGLSSHGRSDFILNQSMSDVSVGTRSTRQSRREAVMVAQRLNFLEDDPAEMTYSRQIALHLMHKYKWYNPRLGETHESFDECESSQLGGAFRTADGYPMRTVKPENPSLENAWAYFEHFTLTRYVYEPKPLTQKTRWERIVRKFQKGNKELERAERNENILPTKLYDPIWTPHNQLGDWGIGWGLYFASVRGVMVLCLVAGFCSIPNMIFFSSEAYSGGQEDAPPLLAASAICTDTDWVPCPRCAGLSRRQVPLERLAFVESIPLGRNLTFAMKNNCYGTTLQAGMLHFGILCVVLLGLFMLNRYLMMMEAIYDGDEQSAQHYTVVIKNPPDDATDTDEWRNFFLKNLGVAHVVAVTVSVDNDDLVKKIVERRENMKMMELLLDPGTVLEMNVLAGIAAKVDRTRGAMDSFVSLFLPGIPELFRRIVILTIDIRGLAQHDYPATKVFVTFETEADQRRVVEEMAVGKFYVQSDDKTVVKDPKYLFRGEHMLYVHEPLEEPNSYRWISMNERMVDRLWQQILTTIATMASIMLVAFIVRIVHDWSSLWSALAISLFNGAFPEFAKILVKFEGHSTEAAVQTSMYIKICLFRWVNTAVVITMITPFTNTLFPEAGGLITQIYALFFTEIFTMNVIQLSDPYGHLMRHFFAPRAKTQDEMNLQMKGLEVELAERYTNMTKIFFLALWYSSVYPFGFFMASFALFINYFTDRHSLMRTWKRAPPLGPGISEFSRRYFVTMSFLAMALMSSYFWASYPYDNLCPNDKPSPPVFWGSFNITRFSAPHEEIPVNVTDETISYRYCNQDMLRSGGRSFPFLPSQQPPGDEWMTEEQETVTAVYGWAAVGAIFFTLAVFVQGWVEQLQKFVWGETKNLMEDQRINFSDVTNISAYIPQVPSDVFSYPLFVCNMDDIGEEVIDWRDPRRPHAFYDLTKDAEKILEGIDIGDKVIFSQMKHWPPMMNNSASFDDSLLGRKMLDEEDLSDSDDSLDYEGGSKEFLKQMKQWSKN</sequence>
<feature type="transmembrane region" description="Helical" evidence="2">
    <location>
        <begin position="1044"/>
        <end position="1065"/>
    </location>
</feature>
<feature type="compositionally biased region" description="Acidic residues" evidence="1">
    <location>
        <begin position="80"/>
        <end position="92"/>
    </location>
</feature>
<comment type="caution">
    <text evidence="4">The sequence shown here is derived from an EMBL/GenBank/DDBJ whole genome shotgun (WGS) entry which is preliminary data.</text>
</comment>
<feature type="transmembrane region" description="Helical" evidence="2">
    <location>
        <begin position="730"/>
        <end position="750"/>
    </location>
</feature>
<feature type="compositionally biased region" description="Polar residues" evidence="1">
    <location>
        <begin position="1"/>
        <end position="14"/>
    </location>
</feature>
<keyword evidence="2" id="KW-0472">Membrane</keyword>
<dbReference type="GO" id="GO:0008233">
    <property type="term" value="F:peptidase activity"/>
    <property type="evidence" value="ECO:0007669"/>
    <property type="project" value="UniProtKB-KW"/>
</dbReference>
<evidence type="ECO:0000313" key="5">
    <source>
        <dbReference type="Proteomes" id="UP001153069"/>
    </source>
</evidence>
<dbReference type="AlphaFoldDB" id="A0A9N8EIN2"/>
<feature type="region of interest" description="Disordered" evidence="1">
    <location>
        <begin position="177"/>
        <end position="206"/>
    </location>
</feature>
<feature type="compositionally biased region" description="Acidic residues" evidence="1">
    <location>
        <begin position="101"/>
        <end position="116"/>
    </location>
</feature>
<dbReference type="GO" id="GO:0005886">
    <property type="term" value="C:plasma membrane"/>
    <property type="evidence" value="ECO:0007669"/>
    <property type="project" value="TreeGrafter"/>
</dbReference>
<feature type="region of interest" description="Disordered" evidence="1">
    <location>
        <begin position="139"/>
        <end position="163"/>
    </location>
</feature>